<evidence type="ECO:0000313" key="3">
    <source>
        <dbReference type="Proteomes" id="UP000654471"/>
    </source>
</evidence>
<comment type="caution">
    <text evidence="2">The sequence shown here is derived from an EMBL/GenBank/DDBJ whole genome shotgun (WGS) entry which is preliminary data.</text>
</comment>
<reference evidence="3" key="1">
    <citation type="journal article" date="2019" name="Int. J. Syst. Evol. Microbiol.">
        <title>The Global Catalogue of Microorganisms (GCM) 10K type strain sequencing project: providing services to taxonomists for standard genome sequencing and annotation.</title>
        <authorList>
            <consortium name="The Broad Institute Genomics Platform"/>
            <consortium name="The Broad Institute Genome Sequencing Center for Infectious Disease"/>
            <person name="Wu L."/>
            <person name="Ma J."/>
        </authorList>
    </citation>
    <scope>NUCLEOTIDE SEQUENCE [LARGE SCALE GENOMIC DNA]</scope>
    <source>
        <strain evidence="3">JCM 3399</strain>
    </source>
</reference>
<proteinExistence type="predicted"/>
<evidence type="ECO:0000313" key="2">
    <source>
        <dbReference type="EMBL" id="GGU56974.1"/>
    </source>
</evidence>
<keyword evidence="1" id="KW-1133">Transmembrane helix</keyword>
<organism evidence="2 3">
    <name type="scientific">Streptomyces albospinus</name>
    <dbReference type="NCBI Taxonomy" id="285515"/>
    <lineage>
        <taxon>Bacteria</taxon>
        <taxon>Bacillati</taxon>
        <taxon>Actinomycetota</taxon>
        <taxon>Actinomycetes</taxon>
        <taxon>Kitasatosporales</taxon>
        <taxon>Streptomycetaceae</taxon>
        <taxon>Streptomyces</taxon>
    </lineage>
</organism>
<feature type="transmembrane region" description="Helical" evidence="1">
    <location>
        <begin position="53"/>
        <end position="86"/>
    </location>
</feature>
<accession>A0ABQ2UWZ8</accession>
<evidence type="ECO:0008006" key="4">
    <source>
        <dbReference type="Google" id="ProtNLM"/>
    </source>
</evidence>
<dbReference type="Proteomes" id="UP000654471">
    <property type="component" value="Unassembled WGS sequence"/>
</dbReference>
<evidence type="ECO:0000256" key="1">
    <source>
        <dbReference type="SAM" id="Phobius"/>
    </source>
</evidence>
<keyword evidence="1" id="KW-0472">Membrane</keyword>
<dbReference type="PROSITE" id="PS51257">
    <property type="entry name" value="PROKAR_LIPOPROTEIN"/>
    <property type="match status" value="1"/>
</dbReference>
<name>A0ABQ2UWZ8_9ACTN</name>
<protein>
    <recommendedName>
        <fullName evidence="4">SpdD protein</fullName>
    </recommendedName>
</protein>
<dbReference type="RefSeq" id="WP_189298911.1">
    <property type="nucleotide sequence ID" value="NZ_BMRP01000006.1"/>
</dbReference>
<dbReference type="EMBL" id="BMRP01000006">
    <property type="protein sequence ID" value="GGU56974.1"/>
    <property type="molecule type" value="Genomic_DNA"/>
</dbReference>
<sequence length="96" mass="9629">MLFRPQLPTAPTPSAHIAGSSPITQAPAWACSCQHAAAPVTAPRRSLPSVSTGAVAAVLVGGVVLTALLTAIAVSAVSVAVAAMVLRSLLANQRHR</sequence>
<gene>
    <name evidence="2" type="ORF">GCM10010211_22140</name>
</gene>
<keyword evidence="1" id="KW-0812">Transmembrane</keyword>
<keyword evidence="3" id="KW-1185">Reference proteome</keyword>